<feature type="transmembrane region" description="Helical" evidence="6">
    <location>
        <begin position="6"/>
        <end position="27"/>
    </location>
</feature>
<comment type="similarity">
    <text evidence="2">Belongs to the TDE1 family.</text>
</comment>
<reference evidence="7" key="1">
    <citation type="submission" date="2020-11" db="EMBL/GenBank/DDBJ databases">
        <authorList>
            <person name="Tran Van P."/>
        </authorList>
    </citation>
    <scope>NUCLEOTIDE SEQUENCE</scope>
</reference>
<feature type="transmembrane region" description="Helical" evidence="6">
    <location>
        <begin position="189"/>
        <end position="215"/>
    </location>
</feature>
<dbReference type="GO" id="GO:0016020">
    <property type="term" value="C:membrane"/>
    <property type="evidence" value="ECO:0007669"/>
    <property type="project" value="UniProtKB-SubCell"/>
</dbReference>
<keyword evidence="5 6" id="KW-0472">Membrane</keyword>
<sequence>MGAVLGVFTVGQLACCCSSAACGLLGCCPSCRNSTAARIMYALMLLLTTIVGWLMTTDWVQTKMKDVPFCSGAAVCENAVGYLAVYRIMFALTAFFVLFCLMMIGVKTSNDGRAAIQNGFWGIKYLVLIGITVGAFFIPEDSSFGEVWKYFGLIGGFLFILIQLILLIDFAHSWAENWVENMEETGSKWYYCGLVFFTIFNYLAALTAIVLFYVYYTQSQGCHLHKFYISFNLILCVIMSVLSILPKVQEYQQRSGLLQSSLVSLYTCYLTWSAMNNNVDDNCKPTFFTHKDTGHFDTQSLVSLVLFFACVLYSSIRTSTNSQVGKITGANTILMNDTGASGGSSTHLTSNEGIDHSLMSSDVIPFLLSIKRGEDGGVSAERKTNTWDNEDEGVAYSWSFFHFMFALATLYVMMTLTNWYNPERGTKNFSESLGAMWVKIVSSWVCCGLYIWTLVAPMVLPDREFN</sequence>
<dbReference type="EMBL" id="CAJPVJ010003535">
    <property type="protein sequence ID" value="CAG2167687.1"/>
    <property type="molecule type" value="Genomic_DNA"/>
</dbReference>
<feature type="transmembrane region" description="Helical" evidence="6">
    <location>
        <begin position="227"/>
        <end position="245"/>
    </location>
</feature>
<keyword evidence="3 6" id="KW-0812">Transmembrane</keyword>
<dbReference type="OrthoDB" id="5963193at2759"/>
<feature type="transmembrane region" description="Helical" evidence="6">
    <location>
        <begin position="150"/>
        <end position="168"/>
    </location>
</feature>
<feature type="transmembrane region" description="Helical" evidence="6">
    <location>
        <begin position="118"/>
        <end position="138"/>
    </location>
</feature>
<dbReference type="AlphaFoldDB" id="A0A7R9LWH9"/>
<evidence type="ECO:0008006" key="9">
    <source>
        <dbReference type="Google" id="ProtNLM"/>
    </source>
</evidence>
<evidence type="ECO:0000313" key="7">
    <source>
        <dbReference type="EMBL" id="CAD7649244.1"/>
    </source>
</evidence>
<organism evidence="7">
    <name type="scientific">Oppiella nova</name>
    <dbReference type="NCBI Taxonomy" id="334625"/>
    <lineage>
        <taxon>Eukaryota</taxon>
        <taxon>Metazoa</taxon>
        <taxon>Ecdysozoa</taxon>
        <taxon>Arthropoda</taxon>
        <taxon>Chelicerata</taxon>
        <taxon>Arachnida</taxon>
        <taxon>Acari</taxon>
        <taxon>Acariformes</taxon>
        <taxon>Sarcoptiformes</taxon>
        <taxon>Oribatida</taxon>
        <taxon>Brachypylina</taxon>
        <taxon>Oppioidea</taxon>
        <taxon>Oppiidae</taxon>
        <taxon>Oppiella</taxon>
    </lineage>
</organism>
<feature type="transmembrane region" description="Helical" evidence="6">
    <location>
        <begin position="39"/>
        <end position="56"/>
    </location>
</feature>
<dbReference type="PANTHER" id="PTHR10383:SF9">
    <property type="entry name" value="SERINE INCORPORATOR, ISOFORM F"/>
    <property type="match status" value="1"/>
</dbReference>
<comment type="subcellular location">
    <subcellularLocation>
        <location evidence="1">Membrane</location>
        <topology evidence="1">Multi-pass membrane protein</topology>
    </subcellularLocation>
</comment>
<feature type="transmembrane region" description="Helical" evidence="6">
    <location>
        <begin position="440"/>
        <end position="460"/>
    </location>
</feature>
<evidence type="ECO:0000313" key="8">
    <source>
        <dbReference type="Proteomes" id="UP000728032"/>
    </source>
</evidence>
<gene>
    <name evidence="7" type="ORF">ONB1V03_LOCUS7184</name>
</gene>
<evidence type="ECO:0000256" key="6">
    <source>
        <dbReference type="SAM" id="Phobius"/>
    </source>
</evidence>
<evidence type="ECO:0000256" key="5">
    <source>
        <dbReference type="ARBA" id="ARBA00023136"/>
    </source>
</evidence>
<evidence type="ECO:0000256" key="1">
    <source>
        <dbReference type="ARBA" id="ARBA00004141"/>
    </source>
</evidence>
<evidence type="ECO:0000256" key="2">
    <source>
        <dbReference type="ARBA" id="ARBA00006665"/>
    </source>
</evidence>
<name>A0A7R9LWH9_9ACAR</name>
<dbReference type="Proteomes" id="UP000728032">
    <property type="component" value="Unassembled WGS sequence"/>
</dbReference>
<proteinExistence type="inferred from homology"/>
<dbReference type="PANTHER" id="PTHR10383">
    <property type="entry name" value="SERINE INCORPORATOR"/>
    <property type="match status" value="1"/>
</dbReference>
<keyword evidence="8" id="KW-1185">Reference proteome</keyword>
<evidence type="ECO:0000256" key="3">
    <source>
        <dbReference type="ARBA" id="ARBA00022692"/>
    </source>
</evidence>
<evidence type="ECO:0000256" key="4">
    <source>
        <dbReference type="ARBA" id="ARBA00022989"/>
    </source>
</evidence>
<feature type="transmembrane region" description="Helical" evidence="6">
    <location>
        <begin position="84"/>
        <end position="106"/>
    </location>
</feature>
<dbReference type="Pfam" id="PF03348">
    <property type="entry name" value="Serinc"/>
    <property type="match status" value="1"/>
</dbReference>
<dbReference type="InterPro" id="IPR005016">
    <property type="entry name" value="TDE1/TMS"/>
</dbReference>
<feature type="transmembrane region" description="Helical" evidence="6">
    <location>
        <begin position="400"/>
        <end position="420"/>
    </location>
</feature>
<protein>
    <recommendedName>
        <fullName evidence="9">Serine incorporator</fullName>
    </recommendedName>
</protein>
<accession>A0A7R9LWH9</accession>
<dbReference type="EMBL" id="OC918360">
    <property type="protein sequence ID" value="CAD7649244.1"/>
    <property type="molecule type" value="Genomic_DNA"/>
</dbReference>
<feature type="transmembrane region" description="Helical" evidence="6">
    <location>
        <begin position="295"/>
        <end position="316"/>
    </location>
</feature>
<keyword evidence="4 6" id="KW-1133">Transmembrane helix</keyword>